<feature type="coiled-coil region" evidence="1">
    <location>
        <begin position="113"/>
        <end position="140"/>
    </location>
</feature>
<sequence length="155" mass="17614">MAQSSEIIGRSTESESVSVSDAKLLFNNLIALPLKDLINPDNEASMKNVLSTLADNLSVFSEEQAKQIVELKLNFPILVQQWREFSRSQRCSQKFVSDSEKLRDLVDTWVKDGESLKVRCEELESKKNELMAQLDSVGKEKAHIAEQINKKFKQI</sequence>
<organism evidence="2 3">
    <name type="scientific">Datura stramonium</name>
    <name type="common">Jimsonweed</name>
    <name type="synonym">Common thornapple</name>
    <dbReference type="NCBI Taxonomy" id="4076"/>
    <lineage>
        <taxon>Eukaryota</taxon>
        <taxon>Viridiplantae</taxon>
        <taxon>Streptophyta</taxon>
        <taxon>Embryophyta</taxon>
        <taxon>Tracheophyta</taxon>
        <taxon>Spermatophyta</taxon>
        <taxon>Magnoliopsida</taxon>
        <taxon>eudicotyledons</taxon>
        <taxon>Gunneridae</taxon>
        <taxon>Pentapetalae</taxon>
        <taxon>asterids</taxon>
        <taxon>lamiids</taxon>
        <taxon>Solanales</taxon>
        <taxon>Solanaceae</taxon>
        <taxon>Solanoideae</taxon>
        <taxon>Datureae</taxon>
        <taxon>Datura</taxon>
    </lineage>
</organism>
<dbReference type="EMBL" id="JACEIK010000652">
    <property type="protein sequence ID" value="MCD7460427.1"/>
    <property type="molecule type" value="Genomic_DNA"/>
</dbReference>
<proteinExistence type="predicted"/>
<evidence type="ECO:0000256" key="1">
    <source>
        <dbReference type="SAM" id="Coils"/>
    </source>
</evidence>
<protein>
    <submittedName>
        <fullName evidence="2">Uncharacterized protein</fullName>
    </submittedName>
</protein>
<accession>A0ABS8SPL5</accession>
<name>A0ABS8SPL5_DATST</name>
<dbReference type="Proteomes" id="UP000823775">
    <property type="component" value="Unassembled WGS sequence"/>
</dbReference>
<gene>
    <name evidence="2" type="ORF">HAX54_043523</name>
</gene>
<keyword evidence="1" id="KW-0175">Coiled coil</keyword>
<evidence type="ECO:0000313" key="3">
    <source>
        <dbReference type="Proteomes" id="UP000823775"/>
    </source>
</evidence>
<reference evidence="2 3" key="1">
    <citation type="journal article" date="2021" name="BMC Genomics">
        <title>Datura genome reveals duplications of psychoactive alkaloid biosynthetic genes and high mutation rate following tissue culture.</title>
        <authorList>
            <person name="Rajewski A."/>
            <person name="Carter-House D."/>
            <person name="Stajich J."/>
            <person name="Litt A."/>
        </authorList>
    </citation>
    <scope>NUCLEOTIDE SEQUENCE [LARGE SCALE GENOMIC DNA]</scope>
    <source>
        <strain evidence="2">AR-01</strain>
    </source>
</reference>
<comment type="caution">
    <text evidence="2">The sequence shown here is derived from an EMBL/GenBank/DDBJ whole genome shotgun (WGS) entry which is preliminary data.</text>
</comment>
<evidence type="ECO:0000313" key="2">
    <source>
        <dbReference type="EMBL" id="MCD7460427.1"/>
    </source>
</evidence>
<keyword evidence="3" id="KW-1185">Reference proteome</keyword>